<dbReference type="PANTHER" id="PTHR47356:SF2">
    <property type="entry name" value="FAD-BINDING DOMAIN-CONTAINING PROTEIN-RELATED"/>
    <property type="match status" value="1"/>
</dbReference>
<evidence type="ECO:0000256" key="1">
    <source>
        <dbReference type="ARBA" id="ARBA00007992"/>
    </source>
</evidence>
<evidence type="ECO:0000313" key="7">
    <source>
        <dbReference type="Proteomes" id="UP000653565"/>
    </source>
</evidence>
<dbReference type="EMBL" id="JAAAPX010000018">
    <property type="protein sequence ID" value="KAF4242096.1"/>
    <property type="molecule type" value="Genomic_DNA"/>
</dbReference>
<dbReference type="InterPro" id="IPR050562">
    <property type="entry name" value="FAD_mOase_fung"/>
</dbReference>
<dbReference type="OrthoDB" id="2431938at2759"/>
<keyword evidence="2" id="KW-0285">Flavoprotein</keyword>
<keyword evidence="3" id="KW-0274">FAD</keyword>
<accession>A0A8H4MER1</accession>
<reference evidence="6" key="1">
    <citation type="journal article" date="2020" name="bioRxiv">
        <title>Genomic and phenotypic heterogeneity of clinical isolates of the human pathogens Aspergillus fumigatus, Aspergillus lentulus and Aspergillus fumigatiaffinis.</title>
        <authorList>
            <person name="dos Santos R.A.C."/>
            <person name="Steenwyk J.L."/>
            <person name="Rivero-Menendez O."/>
            <person name="Mead M.E."/>
            <person name="Silva L.P."/>
            <person name="Bastos R.W."/>
            <person name="Alastruey-Izquierdo A."/>
            <person name="Goldman G.H."/>
            <person name="Rokas A."/>
        </authorList>
    </citation>
    <scope>NUCLEOTIDE SEQUENCE</scope>
    <source>
        <strain evidence="6">CNM-CM6805</strain>
    </source>
</reference>
<sequence length="471" mass="52627">MQAERPFRIIVVGAGVAGMVASNCLQRLGIDHVVLEKYAEVAPSMGNGISMWPHGLRILHQLGYLPAIQRDAVPVNRFLGRGPDGRVMHDNLLYTHVEKNHGIGFFPLERRNLLQILYDGLPDKSFIRTESIIEDVKQFPDRVEVCLADGTVETGDMVLGCDGVHSLMRSFMWDHATKTSPGLIQVKEKTSLNTNWKTLLVSTPPIPELGERDVNITHNNRFTFLATSQPDAVYVVVVFLLDTPFTWPKRQQFTDEDADALAELVADKPVTDQLLFSEIWRRRTRASVISLEEGVMEHWHHGRICLLGDAVHKVHPNLAFGGNSAIEGVASFMNNLCRVMQSTCCGTKPSGTALNMVFAAYQKQQRQRIKELMDLSHMAAKVHTYATPLHKLLANWIFPLCDDRMLANHIGAYFATAPKLDFLPCVGFPSGLLAWAEDDRNDVPRNHYIKGHLNGNGYANGHVNGNGYVVY</sequence>
<keyword evidence="7" id="KW-1185">Reference proteome</keyword>
<feature type="domain" description="FAD-binding" evidence="5">
    <location>
        <begin position="9"/>
        <end position="371"/>
    </location>
</feature>
<dbReference type="Proteomes" id="UP000653565">
    <property type="component" value="Unassembled WGS sequence"/>
</dbReference>
<gene>
    <name evidence="6" type="ORF">CNMCM6805_003211</name>
</gene>
<dbReference type="PANTHER" id="PTHR47356">
    <property type="entry name" value="FAD-DEPENDENT MONOOXYGENASE ASQG-RELATED"/>
    <property type="match status" value="1"/>
</dbReference>
<reference evidence="6" key="2">
    <citation type="submission" date="2020-04" db="EMBL/GenBank/DDBJ databases">
        <authorList>
            <person name="Santos R.A.C."/>
            <person name="Steenwyk J.L."/>
            <person name="Rivero-Menendez O."/>
            <person name="Mead M.E."/>
            <person name="Silva L.P."/>
            <person name="Bastos R.W."/>
            <person name="Alastruey-Izquierdo A."/>
            <person name="Goldman G.H."/>
            <person name="Rokas A."/>
        </authorList>
    </citation>
    <scope>NUCLEOTIDE SEQUENCE</scope>
    <source>
        <strain evidence="6">CNM-CM6805</strain>
    </source>
</reference>
<dbReference type="GO" id="GO:0004497">
    <property type="term" value="F:monooxygenase activity"/>
    <property type="evidence" value="ECO:0007669"/>
    <property type="project" value="InterPro"/>
</dbReference>
<dbReference type="InterPro" id="IPR002938">
    <property type="entry name" value="FAD-bd"/>
</dbReference>
<evidence type="ECO:0000256" key="4">
    <source>
        <dbReference type="ARBA" id="ARBA00023002"/>
    </source>
</evidence>
<comment type="similarity">
    <text evidence="1">Belongs to the paxM FAD-dependent monooxygenase family.</text>
</comment>
<dbReference type="Gene3D" id="3.50.50.60">
    <property type="entry name" value="FAD/NAD(P)-binding domain"/>
    <property type="match status" value="1"/>
</dbReference>
<keyword evidence="4" id="KW-0560">Oxidoreductase</keyword>
<dbReference type="SUPFAM" id="SSF51905">
    <property type="entry name" value="FAD/NAD(P)-binding domain"/>
    <property type="match status" value="1"/>
</dbReference>
<comment type="caution">
    <text evidence="6">The sequence shown here is derived from an EMBL/GenBank/DDBJ whole genome shotgun (WGS) entry which is preliminary data.</text>
</comment>
<evidence type="ECO:0000256" key="2">
    <source>
        <dbReference type="ARBA" id="ARBA00022630"/>
    </source>
</evidence>
<name>A0A8H4MER1_9EURO</name>
<organism evidence="6 7">
    <name type="scientific">Aspergillus fumigatiaffinis</name>
    <dbReference type="NCBI Taxonomy" id="340414"/>
    <lineage>
        <taxon>Eukaryota</taxon>
        <taxon>Fungi</taxon>
        <taxon>Dikarya</taxon>
        <taxon>Ascomycota</taxon>
        <taxon>Pezizomycotina</taxon>
        <taxon>Eurotiomycetes</taxon>
        <taxon>Eurotiomycetidae</taxon>
        <taxon>Eurotiales</taxon>
        <taxon>Aspergillaceae</taxon>
        <taxon>Aspergillus</taxon>
        <taxon>Aspergillus subgen. Fumigati</taxon>
    </lineage>
</organism>
<dbReference type="AlphaFoldDB" id="A0A8H4MER1"/>
<dbReference type="PRINTS" id="PR00420">
    <property type="entry name" value="RNGMNOXGNASE"/>
</dbReference>
<evidence type="ECO:0000259" key="5">
    <source>
        <dbReference type="Pfam" id="PF01494"/>
    </source>
</evidence>
<dbReference type="Pfam" id="PF01494">
    <property type="entry name" value="FAD_binding_3"/>
    <property type="match status" value="1"/>
</dbReference>
<protein>
    <recommendedName>
        <fullName evidence="5">FAD-binding domain-containing protein</fullName>
    </recommendedName>
</protein>
<proteinExistence type="inferred from homology"/>
<evidence type="ECO:0000313" key="6">
    <source>
        <dbReference type="EMBL" id="KAF4242096.1"/>
    </source>
</evidence>
<dbReference type="GO" id="GO:0071949">
    <property type="term" value="F:FAD binding"/>
    <property type="evidence" value="ECO:0007669"/>
    <property type="project" value="InterPro"/>
</dbReference>
<evidence type="ECO:0000256" key="3">
    <source>
        <dbReference type="ARBA" id="ARBA00022827"/>
    </source>
</evidence>
<dbReference type="InterPro" id="IPR036188">
    <property type="entry name" value="FAD/NAD-bd_sf"/>
</dbReference>